<dbReference type="EMBL" id="HBEZ01021595">
    <property type="protein sequence ID" value="CAD8634302.1"/>
    <property type="molecule type" value="Transcribed_RNA"/>
</dbReference>
<gene>
    <name evidence="1" type="ORF">CCUR1050_LOCUS11983</name>
</gene>
<accession>A0A7S0QEU0</accession>
<evidence type="ECO:0000313" key="1">
    <source>
        <dbReference type="EMBL" id="CAD8634302.1"/>
    </source>
</evidence>
<reference evidence="1" key="1">
    <citation type="submission" date="2021-01" db="EMBL/GenBank/DDBJ databases">
        <authorList>
            <person name="Corre E."/>
            <person name="Pelletier E."/>
            <person name="Niang G."/>
            <person name="Scheremetjew M."/>
            <person name="Finn R."/>
            <person name="Kale V."/>
            <person name="Holt S."/>
            <person name="Cochrane G."/>
            <person name="Meng A."/>
            <person name="Brown T."/>
            <person name="Cohen L."/>
        </authorList>
    </citation>
    <scope>NUCLEOTIDE SEQUENCE</scope>
    <source>
        <strain evidence="1">CCAP979/52</strain>
    </source>
</reference>
<protein>
    <submittedName>
        <fullName evidence="1">Uncharacterized protein</fullName>
    </submittedName>
</protein>
<sequence>MALNLFNMPSSKKNLVFNSRLRPSMHTFPVFHVIFRWEKFDNDFCLFQRCRVDSDDLTGASCSCHAQMQVCCPYYLLHQFNRICIQRTIRRC</sequence>
<organism evidence="1">
    <name type="scientific">Cryptomonas curvata</name>
    <dbReference type="NCBI Taxonomy" id="233186"/>
    <lineage>
        <taxon>Eukaryota</taxon>
        <taxon>Cryptophyceae</taxon>
        <taxon>Cryptomonadales</taxon>
        <taxon>Cryptomonadaceae</taxon>
        <taxon>Cryptomonas</taxon>
    </lineage>
</organism>
<proteinExistence type="predicted"/>
<dbReference type="AlphaFoldDB" id="A0A7S0QEU0"/>
<name>A0A7S0QEU0_9CRYP</name>